<evidence type="ECO:0000256" key="1">
    <source>
        <dbReference type="SAM" id="MobiDB-lite"/>
    </source>
</evidence>
<dbReference type="EnsemblMetazoa" id="CLYHEMT009986.1">
    <property type="protein sequence ID" value="CLYHEMP009986.1"/>
    <property type="gene ID" value="CLYHEMG009986"/>
</dbReference>
<sequence>MSGNFFYKICCCCKKETEKGKDEKIELLSKDDLDYMSETDTELQRYFSPEDNTTSAPFGFYKEQLSDIEEDFTEEVDQRQQTTNKNNEKNPLYKLYSNKIKPGNSPNIQNKNEDTHLKRVFAGTEASDKRDNKVMKEINKLQRKGKAIERGRKIRKKLKLHKPKNVCCPTS</sequence>
<name>A0A7M5UGD1_9CNID</name>
<keyword evidence="3" id="KW-1185">Reference proteome</keyword>
<dbReference type="GeneID" id="136823259"/>
<dbReference type="RefSeq" id="XP_066935543.1">
    <property type="nucleotide sequence ID" value="XM_067079442.1"/>
</dbReference>
<dbReference type="AlphaFoldDB" id="A0A7M5UGD1"/>
<feature type="region of interest" description="Disordered" evidence="1">
    <location>
        <begin position="73"/>
        <end position="92"/>
    </location>
</feature>
<evidence type="ECO:0000313" key="2">
    <source>
        <dbReference type="EnsemblMetazoa" id="CLYHEMP009986.1"/>
    </source>
</evidence>
<organism evidence="2 3">
    <name type="scientific">Clytia hemisphaerica</name>
    <dbReference type="NCBI Taxonomy" id="252671"/>
    <lineage>
        <taxon>Eukaryota</taxon>
        <taxon>Metazoa</taxon>
        <taxon>Cnidaria</taxon>
        <taxon>Hydrozoa</taxon>
        <taxon>Hydroidolina</taxon>
        <taxon>Leptothecata</taxon>
        <taxon>Obeliida</taxon>
        <taxon>Clytiidae</taxon>
        <taxon>Clytia</taxon>
    </lineage>
</organism>
<accession>A0A7M5UGD1</accession>
<evidence type="ECO:0000313" key="3">
    <source>
        <dbReference type="Proteomes" id="UP000594262"/>
    </source>
</evidence>
<reference evidence="2" key="1">
    <citation type="submission" date="2021-01" db="UniProtKB">
        <authorList>
            <consortium name="EnsemblMetazoa"/>
        </authorList>
    </citation>
    <scope>IDENTIFICATION</scope>
</reference>
<dbReference type="Proteomes" id="UP000594262">
    <property type="component" value="Unplaced"/>
</dbReference>
<proteinExistence type="predicted"/>
<protein>
    <submittedName>
        <fullName evidence="2">Uncharacterized protein</fullName>
    </submittedName>
</protein>